<feature type="domain" description="Pectinesterase inhibitor" evidence="4">
    <location>
        <begin position="37"/>
        <end position="201"/>
    </location>
</feature>
<dbReference type="InterPro" id="IPR035513">
    <property type="entry name" value="Invertase/methylesterase_inhib"/>
</dbReference>
<dbReference type="EMBL" id="HG994360">
    <property type="protein sequence ID" value="CAF2090796.1"/>
    <property type="molecule type" value="Genomic_DNA"/>
</dbReference>
<dbReference type="Proteomes" id="UP000028999">
    <property type="component" value="Unassembled WGS sequence"/>
</dbReference>
<dbReference type="Proteomes" id="UP001295469">
    <property type="component" value="Chromosome A06"/>
</dbReference>
<proteinExistence type="inferred from homology"/>
<dbReference type="GO" id="GO:0009827">
    <property type="term" value="P:plant-type cell wall modification"/>
    <property type="evidence" value="ECO:0000318"/>
    <property type="project" value="GO_Central"/>
</dbReference>
<keyword evidence="1 3" id="KW-0732">Signal</keyword>
<dbReference type="GO" id="GO:0004857">
    <property type="term" value="F:enzyme inhibitor activity"/>
    <property type="evidence" value="ECO:0000318"/>
    <property type="project" value="GO_Central"/>
</dbReference>
<feature type="signal peptide" evidence="3">
    <location>
        <begin position="1"/>
        <end position="25"/>
    </location>
</feature>
<dbReference type="InterPro" id="IPR051955">
    <property type="entry name" value="PME_Inhibitor"/>
</dbReference>
<evidence type="ECO:0000256" key="2">
    <source>
        <dbReference type="ARBA" id="ARBA00038471"/>
    </source>
</evidence>
<dbReference type="Gene3D" id="1.20.140.40">
    <property type="entry name" value="Invertase/pectin methylesterase inhibitor family protein"/>
    <property type="match status" value="1"/>
</dbReference>
<evidence type="ECO:0000259" key="4">
    <source>
        <dbReference type="SMART" id="SM00856"/>
    </source>
</evidence>
<dbReference type="NCBIfam" id="TIGR01614">
    <property type="entry name" value="PME_inhib"/>
    <property type="match status" value="1"/>
</dbReference>
<dbReference type="SUPFAM" id="SSF101148">
    <property type="entry name" value="Plant invertase/pectin methylesterase inhibitor"/>
    <property type="match status" value="1"/>
</dbReference>
<evidence type="ECO:0000256" key="3">
    <source>
        <dbReference type="SAM" id="SignalP"/>
    </source>
</evidence>
<organism evidence="6 7">
    <name type="scientific">Brassica napus</name>
    <name type="common">Rape</name>
    <dbReference type="NCBI Taxonomy" id="3708"/>
    <lineage>
        <taxon>Eukaryota</taxon>
        <taxon>Viridiplantae</taxon>
        <taxon>Streptophyta</taxon>
        <taxon>Embryophyta</taxon>
        <taxon>Tracheophyta</taxon>
        <taxon>Spermatophyta</taxon>
        <taxon>Magnoliopsida</taxon>
        <taxon>eudicotyledons</taxon>
        <taxon>Gunneridae</taxon>
        <taxon>Pentapetalae</taxon>
        <taxon>rosids</taxon>
        <taxon>malvids</taxon>
        <taxon>Brassicales</taxon>
        <taxon>Brassicaceae</taxon>
        <taxon>Brassiceae</taxon>
        <taxon>Brassica</taxon>
    </lineage>
</organism>
<dbReference type="InterPro" id="IPR006501">
    <property type="entry name" value="Pectinesterase_inhib_dom"/>
</dbReference>
<dbReference type="PANTHER" id="PTHR31080:SF206">
    <property type="entry name" value="PECTINESTERASE INHIBITOR DOMAIN-CONTAINING PROTEIN"/>
    <property type="match status" value="1"/>
</dbReference>
<protein>
    <submittedName>
        <fullName evidence="5">(rape) hypothetical protein</fullName>
    </submittedName>
    <submittedName>
        <fullName evidence="6">BnaA06g34770D protein</fullName>
    </submittedName>
</protein>
<dbReference type="Pfam" id="PF04043">
    <property type="entry name" value="PMEI"/>
    <property type="match status" value="1"/>
</dbReference>
<evidence type="ECO:0000256" key="1">
    <source>
        <dbReference type="ARBA" id="ARBA00022729"/>
    </source>
</evidence>
<dbReference type="PaxDb" id="3708-A0A078FZA3"/>
<sequence length="212" mass="23058">MVSKNLTTTLLLFTTFLFISGSISAVHSSPRLNATTKDLEFVRTSCNVTQYPDLCFKSLAGYASTVHESPARLTKVSVDVAILEAKSTVVFLSRLSRSTPEVKNCVSYVRYALDSMRDDCLPILRNIIRGGGVAAALSPAAPPSSEVFSNQMDDVITYMSTVITFEETCTDEYEDEEGKVKTVVCDRVNKLKMFSSIALSLANSLAKNGSSP</sequence>
<dbReference type="GO" id="GO:0009505">
    <property type="term" value="C:plant-type cell wall"/>
    <property type="evidence" value="ECO:0000318"/>
    <property type="project" value="GO_Central"/>
</dbReference>
<evidence type="ECO:0000313" key="7">
    <source>
        <dbReference type="Proteomes" id="UP000028999"/>
    </source>
</evidence>
<dbReference type="SMART" id="SM00856">
    <property type="entry name" value="PMEI"/>
    <property type="match status" value="1"/>
</dbReference>
<dbReference type="Gramene" id="CDY17658">
    <property type="protein sequence ID" value="CDY17658"/>
    <property type="gene ID" value="GSBRNA2T00001873001"/>
</dbReference>
<dbReference type="EMBL" id="LK032076">
    <property type="protein sequence ID" value="CDY17658.1"/>
    <property type="molecule type" value="Genomic_DNA"/>
</dbReference>
<dbReference type="AlphaFoldDB" id="A0A078FZA3"/>
<evidence type="ECO:0000313" key="6">
    <source>
        <dbReference type="EMBL" id="CDY17658.1"/>
    </source>
</evidence>
<feature type="chain" id="PRO_5040665415" evidence="3">
    <location>
        <begin position="26"/>
        <end position="212"/>
    </location>
</feature>
<dbReference type="CDD" id="cd15798">
    <property type="entry name" value="PMEI-like_3"/>
    <property type="match status" value="1"/>
</dbReference>
<accession>A0A078FZA3</accession>
<comment type="similarity">
    <text evidence="2">Belongs to the PMEI family.</text>
</comment>
<keyword evidence="7" id="KW-1185">Reference proteome</keyword>
<gene>
    <name evidence="6" type="primary">BnaA06g34770D</name>
    <name evidence="5" type="ORF">DARMORV10_A06P44240.1</name>
    <name evidence="6" type="ORF">GSBRNA2T00001873001</name>
</gene>
<name>A0A078FZA3_BRANA</name>
<reference evidence="5" key="3">
    <citation type="submission" date="2021-01" db="EMBL/GenBank/DDBJ databases">
        <authorList>
            <consortium name="Genoscope - CEA"/>
            <person name="William W."/>
        </authorList>
    </citation>
    <scope>NUCLEOTIDE SEQUENCE</scope>
</reference>
<dbReference type="STRING" id="3708.A0A078FZA3"/>
<dbReference type="PANTHER" id="PTHR31080">
    <property type="entry name" value="PECTINESTERASE INHIBITOR-LIKE"/>
    <property type="match status" value="1"/>
</dbReference>
<evidence type="ECO:0000313" key="5">
    <source>
        <dbReference type="EMBL" id="CAF2090796.1"/>
    </source>
</evidence>
<reference evidence="6 7" key="1">
    <citation type="journal article" date="2014" name="Science">
        <title>Plant genetics. Early allopolyploid evolution in the post-Neolithic Brassica napus oilseed genome.</title>
        <authorList>
            <person name="Chalhoub B."/>
            <person name="Denoeud F."/>
            <person name="Liu S."/>
            <person name="Parkin I.A."/>
            <person name="Tang H."/>
            <person name="Wang X."/>
            <person name="Chiquet J."/>
            <person name="Belcram H."/>
            <person name="Tong C."/>
            <person name="Samans B."/>
            <person name="Correa M."/>
            <person name="Da Silva C."/>
            <person name="Just J."/>
            <person name="Falentin C."/>
            <person name="Koh C.S."/>
            <person name="Le Clainche I."/>
            <person name="Bernard M."/>
            <person name="Bento P."/>
            <person name="Noel B."/>
            <person name="Labadie K."/>
            <person name="Alberti A."/>
            <person name="Charles M."/>
            <person name="Arnaud D."/>
            <person name="Guo H."/>
            <person name="Daviaud C."/>
            <person name="Alamery S."/>
            <person name="Jabbari K."/>
            <person name="Zhao M."/>
            <person name="Edger P.P."/>
            <person name="Chelaifa H."/>
            <person name="Tack D."/>
            <person name="Lassalle G."/>
            <person name="Mestiri I."/>
            <person name="Schnel N."/>
            <person name="Le Paslier M.C."/>
            <person name="Fan G."/>
            <person name="Renault V."/>
            <person name="Bayer P.E."/>
            <person name="Golicz A.A."/>
            <person name="Manoli S."/>
            <person name="Lee T.H."/>
            <person name="Thi V.H."/>
            <person name="Chalabi S."/>
            <person name="Hu Q."/>
            <person name="Fan C."/>
            <person name="Tollenaere R."/>
            <person name="Lu Y."/>
            <person name="Battail C."/>
            <person name="Shen J."/>
            <person name="Sidebottom C.H."/>
            <person name="Wang X."/>
            <person name="Canaguier A."/>
            <person name="Chauveau A."/>
            <person name="Berard A."/>
            <person name="Deniot G."/>
            <person name="Guan M."/>
            <person name="Liu Z."/>
            <person name="Sun F."/>
            <person name="Lim Y.P."/>
            <person name="Lyons E."/>
            <person name="Town C.D."/>
            <person name="Bancroft I."/>
            <person name="Wang X."/>
            <person name="Meng J."/>
            <person name="Ma J."/>
            <person name="Pires J.C."/>
            <person name="King G.J."/>
            <person name="Brunel D."/>
            <person name="Delourme R."/>
            <person name="Renard M."/>
            <person name="Aury J.M."/>
            <person name="Adams K.L."/>
            <person name="Batley J."/>
            <person name="Snowdon R.J."/>
            <person name="Tost J."/>
            <person name="Edwards D."/>
            <person name="Zhou Y."/>
            <person name="Hua W."/>
            <person name="Sharpe A.G."/>
            <person name="Paterson A.H."/>
            <person name="Guan C."/>
            <person name="Wincker P."/>
        </authorList>
    </citation>
    <scope>NUCLEOTIDE SEQUENCE [LARGE SCALE GENOMIC DNA]</scope>
    <source>
        <strain evidence="7">cv. Darmor-bzh</strain>
    </source>
</reference>
<reference evidence="6" key="2">
    <citation type="submission" date="2014-06" db="EMBL/GenBank/DDBJ databases">
        <authorList>
            <person name="Genoscope - CEA"/>
        </authorList>
    </citation>
    <scope>NUCLEOTIDE SEQUENCE</scope>
</reference>